<dbReference type="GO" id="GO:0035312">
    <property type="term" value="F:5'-3' DNA exonuclease activity"/>
    <property type="evidence" value="ECO:0007669"/>
    <property type="project" value="TreeGrafter"/>
</dbReference>
<organism evidence="2 3">
    <name type="scientific">Idiomarina piscisalsi</name>
    <dbReference type="NCBI Taxonomy" id="1096243"/>
    <lineage>
        <taxon>Bacteria</taxon>
        <taxon>Pseudomonadati</taxon>
        <taxon>Pseudomonadota</taxon>
        <taxon>Gammaproteobacteria</taxon>
        <taxon>Alteromonadales</taxon>
        <taxon>Idiomarinaceae</taxon>
        <taxon>Idiomarina</taxon>
    </lineage>
</organism>
<dbReference type="PANTHER" id="PTHR42924:SF3">
    <property type="entry name" value="POLYMERASE_HISTIDINOL PHOSPHATASE N-TERMINAL DOMAIN-CONTAINING PROTEIN"/>
    <property type="match status" value="1"/>
</dbReference>
<dbReference type="CDD" id="cd07438">
    <property type="entry name" value="PHP_HisPPase_AMP"/>
    <property type="match status" value="1"/>
</dbReference>
<dbReference type="EMBL" id="PIQA01000001">
    <property type="protein sequence ID" value="RUO68051.1"/>
    <property type="molecule type" value="Genomic_DNA"/>
</dbReference>
<dbReference type="GO" id="GO:0004534">
    <property type="term" value="F:5'-3' RNA exonuclease activity"/>
    <property type="evidence" value="ECO:0007669"/>
    <property type="project" value="TreeGrafter"/>
</dbReference>
<dbReference type="Gene3D" id="3.20.20.140">
    <property type="entry name" value="Metal-dependent hydrolases"/>
    <property type="match status" value="1"/>
</dbReference>
<evidence type="ECO:0000313" key="3">
    <source>
        <dbReference type="Proteomes" id="UP000288361"/>
    </source>
</evidence>
<evidence type="ECO:0000313" key="2">
    <source>
        <dbReference type="EMBL" id="RUO68051.1"/>
    </source>
</evidence>
<evidence type="ECO:0000259" key="1">
    <source>
        <dbReference type="SMART" id="SM00481"/>
    </source>
</evidence>
<reference evidence="2 3" key="1">
    <citation type="journal article" date="2011" name="Front. Microbiol.">
        <title>Genomic signatures of strain selection and enhancement in Bacillus atrophaeus var. globigii, a historical biowarfare simulant.</title>
        <authorList>
            <person name="Gibbons H.S."/>
            <person name="Broomall S.M."/>
            <person name="McNew L.A."/>
            <person name="Daligault H."/>
            <person name="Chapman C."/>
            <person name="Bruce D."/>
            <person name="Karavis M."/>
            <person name="Krepps M."/>
            <person name="McGregor P.A."/>
            <person name="Hong C."/>
            <person name="Park K.H."/>
            <person name="Akmal A."/>
            <person name="Feldman A."/>
            <person name="Lin J.S."/>
            <person name="Chang W.E."/>
            <person name="Higgs B.W."/>
            <person name="Demirev P."/>
            <person name="Lindquist J."/>
            <person name="Liem A."/>
            <person name="Fochler E."/>
            <person name="Read T.D."/>
            <person name="Tapia R."/>
            <person name="Johnson S."/>
            <person name="Bishop-Lilly K.A."/>
            <person name="Detter C."/>
            <person name="Han C."/>
            <person name="Sozhamannan S."/>
            <person name="Rosenzweig C.N."/>
            <person name="Skowronski E.W."/>
        </authorList>
    </citation>
    <scope>NUCLEOTIDE SEQUENCE [LARGE SCALE GENOMIC DNA]</scope>
    <source>
        <strain evidence="2 3">TPS4-2</strain>
    </source>
</reference>
<dbReference type="Pfam" id="PF02811">
    <property type="entry name" value="PHP"/>
    <property type="match status" value="1"/>
</dbReference>
<dbReference type="SMART" id="SM00481">
    <property type="entry name" value="POLIIIAc"/>
    <property type="match status" value="1"/>
</dbReference>
<dbReference type="InterPro" id="IPR003141">
    <property type="entry name" value="Pol/His_phosphatase_N"/>
</dbReference>
<dbReference type="Proteomes" id="UP000288361">
    <property type="component" value="Unassembled WGS sequence"/>
</dbReference>
<comment type="caution">
    <text evidence="2">The sequence shown here is derived from an EMBL/GenBank/DDBJ whole genome shotgun (WGS) entry which is preliminary data.</text>
</comment>
<dbReference type="InterPro" id="IPR052018">
    <property type="entry name" value="PHP_domain"/>
</dbReference>
<protein>
    <submittedName>
        <fullName evidence="2">PHP domain-containing protein</fullName>
    </submittedName>
</protein>
<gene>
    <name evidence="2" type="ORF">CWI73_04135</name>
</gene>
<dbReference type="PANTHER" id="PTHR42924">
    <property type="entry name" value="EXONUCLEASE"/>
    <property type="match status" value="1"/>
</dbReference>
<feature type="domain" description="Polymerase/histidinol phosphatase N-terminal" evidence="1">
    <location>
        <begin position="4"/>
        <end position="71"/>
    </location>
</feature>
<dbReference type="InterPro" id="IPR004013">
    <property type="entry name" value="PHP_dom"/>
</dbReference>
<dbReference type="InterPro" id="IPR016195">
    <property type="entry name" value="Pol/histidinol_Pase-like"/>
</dbReference>
<dbReference type="SUPFAM" id="SSF89550">
    <property type="entry name" value="PHP domain-like"/>
    <property type="match status" value="1"/>
</dbReference>
<sequence length="275" mass="31161">MTLYDLHCHSTHSDGSLSVEELLRRACEHNVDVLALTDHDSVEGIAEARALVEKEQLPLQFINGVEISCRWESFEIHIVGLNFDPDNEHLKDLLAQQQQRRYDRFAAILEKLEKRGVMLSAEECQVDGMPTRKHIADTLVEKGIVSHPQKAFDHYIGKGNSAYVTPQWCDIPEAIEAIHKAGGQAVLAHPHAYKMSNKWLRRLLVESKEWGLDGMEVSLSQQSPGHRDALAKMSQEYGLKASQGSDFHYPGNWRELGKNLCLPADCVPIWEHWSH</sequence>
<dbReference type="RefSeq" id="WP_126751670.1">
    <property type="nucleotide sequence ID" value="NZ_JBHUMT010000016.1"/>
</dbReference>
<name>A0A432YXM7_9GAMM</name>
<accession>A0A432YXM7</accession>
<dbReference type="Gene3D" id="1.10.150.650">
    <property type="match status" value="1"/>
</dbReference>
<proteinExistence type="predicted"/>
<dbReference type="AlphaFoldDB" id="A0A432YXM7"/>